<proteinExistence type="predicted"/>
<accession>A0A1G9LNB0</accession>
<protein>
    <submittedName>
        <fullName evidence="4">Transcriptional regulator, TetR family</fullName>
    </submittedName>
</protein>
<keyword evidence="1 2" id="KW-0238">DNA-binding</keyword>
<dbReference type="Gene3D" id="1.10.357.10">
    <property type="entry name" value="Tetracycline Repressor, domain 2"/>
    <property type="match status" value="1"/>
</dbReference>
<feature type="DNA-binding region" description="H-T-H motif" evidence="2">
    <location>
        <begin position="36"/>
        <end position="55"/>
    </location>
</feature>
<organism evidence="4 5">
    <name type="scientific">Streptococcus equinus</name>
    <name type="common">Streptococcus bovis</name>
    <dbReference type="NCBI Taxonomy" id="1335"/>
    <lineage>
        <taxon>Bacteria</taxon>
        <taxon>Bacillati</taxon>
        <taxon>Bacillota</taxon>
        <taxon>Bacilli</taxon>
        <taxon>Lactobacillales</taxon>
        <taxon>Streptococcaceae</taxon>
        <taxon>Streptococcus</taxon>
    </lineage>
</organism>
<dbReference type="Pfam" id="PF00440">
    <property type="entry name" value="TetR_N"/>
    <property type="match status" value="1"/>
</dbReference>
<evidence type="ECO:0000256" key="1">
    <source>
        <dbReference type="ARBA" id="ARBA00023125"/>
    </source>
</evidence>
<sequence>MRRGRPLKSEAEKAEHSRFQLLQATENLISQGKKVTVRGVCQLAALSTGTFYYHFKDKDDLLGFYLTQSLPKTDNYASVKDLSQAVFLLYLPLLEQYERLGKGVMREFYSGTNQALSKYLGETDGKFIEGTVMAECQSLIDNRKKQNELLKNVDSFQLSSDICIIIKGCVFDWCLSNQASGLEVAAKRILTQFLAIYKN</sequence>
<dbReference type="InterPro" id="IPR001647">
    <property type="entry name" value="HTH_TetR"/>
</dbReference>
<dbReference type="EMBL" id="FNGX01000003">
    <property type="protein sequence ID" value="SDL63015.1"/>
    <property type="molecule type" value="Genomic_DNA"/>
</dbReference>
<dbReference type="GO" id="GO:0003677">
    <property type="term" value="F:DNA binding"/>
    <property type="evidence" value="ECO:0007669"/>
    <property type="project" value="UniProtKB-UniRule"/>
</dbReference>
<evidence type="ECO:0000256" key="2">
    <source>
        <dbReference type="PROSITE-ProRule" id="PRU00335"/>
    </source>
</evidence>
<evidence type="ECO:0000259" key="3">
    <source>
        <dbReference type="PROSITE" id="PS50977"/>
    </source>
</evidence>
<name>A0A1G9LNB0_STREI</name>
<gene>
    <name evidence="4" type="ORF">SAMN05216400_1187</name>
</gene>
<dbReference type="PROSITE" id="PS50977">
    <property type="entry name" value="HTH_TETR_2"/>
    <property type="match status" value="1"/>
</dbReference>
<dbReference type="Proteomes" id="UP000183162">
    <property type="component" value="Unassembled WGS sequence"/>
</dbReference>
<evidence type="ECO:0000313" key="5">
    <source>
        <dbReference type="Proteomes" id="UP000183162"/>
    </source>
</evidence>
<reference evidence="4 5" key="1">
    <citation type="submission" date="2016-10" db="EMBL/GenBank/DDBJ databases">
        <authorList>
            <person name="de Groot N.N."/>
        </authorList>
    </citation>
    <scope>NUCLEOTIDE SEQUENCE [LARGE SCALE GENOMIC DNA]</scope>
    <source>
        <strain evidence="4 5">Sb09</strain>
    </source>
</reference>
<dbReference type="SUPFAM" id="SSF46689">
    <property type="entry name" value="Homeodomain-like"/>
    <property type="match status" value="1"/>
</dbReference>
<evidence type="ECO:0000313" key="4">
    <source>
        <dbReference type="EMBL" id="SDL63015.1"/>
    </source>
</evidence>
<dbReference type="AlphaFoldDB" id="A0A1G9LNB0"/>
<dbReference type="InterPro" id="IPR009057">
    <property type="entry name" value="Homeodomain-like_sf"/>
</dbReference>
<feature type="domain" description="HTH tetR-type" evidence="3">
    <location>
        <begin position="15"/>
        <end position="73"/>
    </location>
</feature>
<dbReference type="OrthoDB" id="9814200at2"/>
<dbReference type="RefSeq" id="WP_074566918.1">
    <property type="nucleotide sequence ID" value="NZ_CP075172.1"/>
</dbReference>